<dbReference type="SUPFAM" id="SSF53383">
    <property type="entry name" value="PLP-dependent transferases"/>
    <property type="match status" value="1"/>
</dbReference>
<keyword evidence="6" id="KW-0808">Transferase</keyword>
<dbReference type="EMBL" id="AP014548">
    <property type="protein sequence ID" value="BAO55404.1"/>
    <property type="molecule type" value="Genomic_DNA"/>
</dbReference>
<dbReference type="HOGENOM" id="CLU_033332_6_0_10"/>
<dbReference type="PANTHER" id="PTHR30244">
    <property type="entry name" value="TRANSAMINASE"/>
    <property type="match status" value="1"/>
</dbReference>
<protein>
    <submittedName>
        <fullName evidence="6">DegT/DnrJ/EryC1/StrS aminotransferase</fullName>
    </submittedName>
</protein>
<dbReference type="PANTHER" id="PTHR30244:SF36">
    <property type="entry name" value="3-OXO-GLUCOSE-6-PHOSPHATE:GLUTAMATE AMINOTRANSFERASE"/>
    <property type="match status" value="1"/>
</dbReference>
<accession>W8VQ21</accession>
<dbReference type="OrthoDB" id="9804264at2"/>
<evidence type="ECO:0000256" key="1">
    <source>
        <dbReference type="ARBA" id="ARBA00022898"/>
    </source>
</evidence>
<dbReference type="Gene3D" id="3.90.1150.10">
    <property type="entry name" value="Aspartate Aminotransferase, domain 1"/>
    <property type="match status" value="1"/>
</dbReference>
<dbReference type="PIRSF" id="PIRSF000390">
    <property type="entry name" value="PLP_StrS"/>
    <property type="match status" value="1"/>
</dbReference>
<feature type="modified residue" description="N6-(pyridoxal phosphate)lysine" evidence="4">
    <location>
        <position position="188"/>
    </location>
</feature>
<keyword evidence="6" id="KW-0032">Aminotransferase</keyword>
<evidence type="ECO:0000256" key="5">
    <source>
        <dbReference type="RuleBase" id="RU004508"/>
    </source>
</evidence>
<dbReference type="Proteomes" id="UP000031760">
    <property type="component" value="Chromosome"/>
</dbReference>
<evidence type="ECO:0000313" key="6">
    <source>
        <dbReference type="EMBL" id="BAO55404.1"/>
    </source>
</evidence>
<dbReference type="InterPro" id="IPR015422">
    <property type="entry name" value="PyrdxlP-dep_Trfase_small"/>
</dbReference>
<gene>
    <name evidence="6" type="ORF">NMS_1395</name>
</gene>
<dbReference type="KEGG" id="nmf:NMS_1395"/>
<dbReference type="GO" id="GO:0008483">
    <property type="term" value="F:transaminase activity"/>
    <property type="evidence" value="ECO:0007669"/>
    <property type="project" value="UniProtKB-KW"/>
</dbReference>
<dbReference type="GO" id="GO:0030170">
    <property type="term" value="F:pyridoxal phosphate binding"/>
    <property type="evidence" value="ECO:0007669"/>
    <property type="project" value="TreeGrafter"/>
</dbReference>
<dbReference type="STRING" id="1454201.NMS_1395"/>
<evidence type="ECO:0000256" key="2">
    <source>
        <dbReference type="ARBA" id="ARBA00037999"/>
    </source>
</evidence>
<evidence type="ECO:0000256" key="3">
    <source>
        <dbReference type="PIRSR" id="PIRSR000390-1"/>
    </source>
</evidence>
<dbReference type="Pfam" id="PF01041">
    <property type="entry name" value="DegT_DnrJ_EryC1"/>
    <property type="match status" value="1"/>
</dbReference>
<dbReference type="InterPro" id="IPR000653">
    <property type="entry name" value="DegT/StrS_aminotransferase"/>
</dbReference>
<reference evidence="6 7" key="1">
    <citation type="journal article" date="2014" name="Proc. Natl. Acad. Sci. U.S.A.">
        <title>Functional characterization of flavobacteria rhodopsins reveals a unique class of light-driven chloride pump in bacteria.</title>
        <authorList>
            <person name="Yoshizawa S."/>
            <person name="Kumagai Y."/>
            <person name="Kim H."/>
            <person name="Ogura Y."/>
            <person name="Hayashi T."/>
            <person name="Iwasaki W."/>
            <person name="DeLong E.F."/>
            <person name="Kogure K."/>
        </authorList>
    </citation>
    <scope>NUCLEOTIDE SEQUENCE [LARGE SCALE GENOMIC DNA]</scope>
    <source>
        <strain evidence="6 7">S1-08</strain>
    </source>
</reference>
<evidence type="ECO:0000256" key="4">
    <source>
        <dbReference type="PIRSR" id="PIRSR000390-2"/>
    </source>
</evidence>
<name>W8VQ21_9FLAO</name>
<comment type="similarity">
    <text evidence="2 5">Belongs to the DegT/DnrJ/EryC1 family.</text>
</comment>
<dbReference type="InterPro" id="IPR015424">
    <property type="entry name" value="PyrdxlP-dep_Trfase"/>
</dbReference>
<dbReference type="Gene3D" id="3.40.640.10">
    <property type="entry name" value="Type I PLP-dependent aspartate aminotransferase-like (Major domain)"/>
    <property type="match status" value="1"/>
</dbReference>
<dbReference type="RefSeq" id="WP_041496021.1">
    <property type="nucleotide sequence ID" value="NZ_AP014548.1"/>
</dbReference>
<evidence type="ECO:0000313" key="7">
    <source>
        <dbReference type="Proteomes" id="UP000031760"/>
    </source>
</evidence>
<sequence>MNRNIPLMDLKVQYESLKKGIDKVIEETLINAAFIGGSAVQNFEKEFADYLGSGIVTSCGNGTDSLEIIMTALEIGAGDEVIVPAMTWISTSEAIVTCGAKPIFADVLLNNSCLDVADVERKITSNTKAVIAVHLHGNMVDMPALMNLCNKHNIKVIEDCAQAHGSSLEGKKVGTWGIAGSFSFFPSKNLGCYGDGGAIYTENKKLSQKIRLIARHGQSSKNEHLINGRNSRLDSLQARILSIKLPHLEKWIDQKNNHAKYYCHSLKDVNELKLPPLSGNEIRLSWHLFVIRLKERDALRNHLKAHHIETGIHYPTALPFQPCYKYLNHTSKDFPIAAKLQDEVLSIPMYAELEKFQLDKIVNCIKLFYTQ</sequence>
<feature type="active site" description="Proton acceptor" evidence="3">
    <location>
        <position position="188"/>
    </location>
</feature>
<dbReference type="InterPro" id="IPR015421">
    <property type="entry name" value="PyrdxlP-dep_Trfase_major"/>
</dbReference>
<dbReference type="GO" id="GO:0000271">
    <property type="term" value="P:polysaccharide biosynthetic process"/>
    <property type="evidence" value="ECO:0007669"/>
    <property type="project" value="TreeGrafter"/>
</dbReference>
<keyword evidence="7" id="KW-1185">Reference proteome</keyword>
<proteinExistence type="inferred from homology"/>
<dbReference type="CDD" id="cd00616">
    <property type="entry name" value="AHBA_syn"/>
    <property type="match status" value="1"/>
</dbReference>
<keyword evidence="1 4" id="KW-0663">Pyridoxal phosphate</keyword>
<dbReference type="AlphaFoldDB" id="W8VQ21"/>
<organism evidence="6 7">
    <name type="scientific">Nonlabens marinus S1-08</name>
    <dbReference type="NCBI Taxonomy" id="1454201"/>
    <lineage>
        <taxon>Bacteria</taxon>
        <taxon>Pseudomonadati</taxon>
        <taxon>Bacteroidota</taxon>
        <taxon>Flavobacteriia</taxon>
        <taxon>Flavobacteriales</taxon>
        <taxon>Flavobacteriaceae</taxon>
        <taxon>Nonlabens</taxon>
    </lineage>
</organism>